<protein>
    <submittedName>
        <fullName evidence="1">Sel1 repeat family protein</fullName>
    </submittedName>
</protein>
<proteinExistence type="predicted"/>
<evidence type="ECO:0000313" key="1">
    <source>
        <dbReference type="EMBL" id="RJF71550.1"/>
    </source>
</evidence>
<reference evidence="1 2" key="1">
    <citation type="submission" date="2018-09" db="EMBL/GenBank/DDBJ databases">
        <authorList>
            <person name="Zhu H."/>
        </authorList>
    </citation>
    <scope>NUCLEOTIDE SEQUENCE [LARGE SCALE GENOMIC DNA]</scope>
    <source>
        <strain evidence="1 2">K2S05-167</strain>
    </source>
</reference>
<dbReference type="EMBL" id="QYUJ01000014">
    <property type="protein sequence ID" value="RJF71550.1"/>
    <property type="molecule type" value="Genomic_DNA"/>
</dbReference>
<dbReference type="InterPro" id="IPR011990">
    <property type="entry name" value="TPR-like_helical_dom_sf"/>
</dbReference>
<name>A0A418V626_9DEIO</name>
<dbReference type="InterPro" id="IPR006597">
    <property type="entry name" value="Sel1-like"/>
</dbReference>
<dbReference type="PANTHER" id="PTHR11102:SF160">
    <property type="entry name" value="ERAD-ASSOCIATED E3 UBIQUITIN-PROTEIN LIGASE COMPONENT HRD3"/>
    <property type="match status" value="1"/>
</dbReference>
<dbReference type="PANTHER" id="PTHR11102">
    <property type="entry name" value="SEL-1-LIKE PROTEIN"/>
    <property type="match status" value="1"/>
</dbReference>
<dbReference type="Proteomes" id="UP000286287">
    <property type="component" value="Unassembled WGS sequence"/>
</dbReference>
<accession>A0A418V626</accession>
<evidence type="ECO:0000313" key="2">
    <source>
        <dbReference type="Proteomes" id="UP000286287"/>
    </source>
</evidence>
<organism evidence="1 2">
    <name type="scientific">Deinococcus cavernae</name>
    <dbReference type="NCBI Taxonomy" id="2320857"/>
    <lineage>
        <taxon>Bacteria</taxon>
        <taxon>Thermotogati</taxon>
        <taxon>Deinococcota</taxon>
        <taxon>Deinococci</taxon>
        <taxon>Deinococcales</taxon>
        <taxon>Deinococcaceae</taxon>
        <taxon>Deinococcus</taxon>
    </lineage>
</organism>
<dbReference type="SMART" id="SM00671">
    <property type="entry name" value="SEL1"/>
    <property type="match status" value="4"/>
</dbReference>
<keyword evidence="2" id="KW-1185">Reference proteome</keyword>
<dbReference type="AlphaFoldDB" id="A0A418V626"/>
<dbReference type="Gene3D" id="1.25.40.10">
    <property type="entry name" value="Tetratricopeptide repeat domain"/>
    <property type="match status" value="1"/>
</dbReference>
<dbReference type="Pfam" id="PF08238">
    <property type="entry name" value="Sel1"/>
    <property type="match status" value="4"/>
</dbReference>
<gene>
    <name evidence="1" type="ORF">D3875_08170</name>
</gene>
<sequence>MTGSMTQLLRQAPTLERGGQALSWAQEKLGNIVRGDLMLGILSDEDLALIPQALAFAGRSGWPGAWPLLVQHQVDFGEAAAASRLLTEALPEHPELIVPLFRLQHSYLRSELPEAEQKETTRQLQQWCQIHPQDHTALYNLGLAFFTGFGVESSPEHSAALHAQAAGLGNADALFELYVLHSTGVGVELDEEKALQFLKQAAGQRQLRAMYNMGAMHATGRGGLEVNLSKATEWYDRAARAGHEKAVDTLIIMFLDGEGVEQDLDRAEEYIELGESFGYDMDVYREDLEEEREQVLEGRA</sequence>
<dbReference type="SUPFAM" id="SSF81901">
    <property type="entry name" value="HCP-like"/>
    <property type="match status" value="1"/>
</dbReference>
<dbReference type="InterPro" id="IPR050767">
    <property type="entry name" value="Sel1_AlgK"/>
</dbReference>
<comment type="caution">
    <text evidence="1">The sequence shown here is derived from an EMBL/GenBank/DDBJ whole genome shotgun (WGS) entry which is preliminary data.</text>
</comment>